<evidence type="ECO:0000313" key="1">
    <source>
        <dbReference type="EMBL" id="JAH15255.1"/>
    </source>
</evidence>
<proteinExistence type="predicted"/>
<reference evidence="1" key="2">
    <citation type="journal article" date="2015" name="Fish Shellfish Immunol.">
        <title>Early steps in the European eel (Anguilla anguilla)-Vibrio vulnificus interaction in the gills: Role of the RtxA13 toxin.</title>
        <authorList>
            <person name="Callol A."/>
            <person name="Pajuelo D."/>
            <person name="Ebbesson L."/>
            <person name="Teles M."/>
            <person name="MacKenzie S."/>
            <person name="Amaro C."/>
        </authorList>
    </citation>
    <scope>NUCLEOTIDE SEQUENCE</scope>
</reference>
<organism evidence="1">
    <name type="scientific">Anguilla anguilla</name>
    <name type="common">European freshwater eel</name>
    <name type="synonym">Muraena anguilla</name>
    <dbReference type="NCBI Taxonomy" id="7936"/>
    <lineage>
        <taxon>Eukaryota</taxon>
        <taxon>Metazoa</taxon>
        <taxon>Chordata</taxon>
        <taxon>Craniata</taxon>
        <taxon>Vertebrata</taxon>
        <taxon>Euteleostomi</taxon>
        <taxon>Actinopterygii</taxon>
        <taxon>Neopterygii</taxon>
        <taxon>Teleostei</taxon>
        <taxon>Anguilliformes</taxon>
        <taxon>Anguillidae</taxon>
        <taxon>Anguilla</taxon>
    </lineage>
</organism>
<protein>
    <submittedName>
        <fullName evidence="1">Uncharacterized protein</fullName>
    </submittedName>
</protein>
<dbReference type="AlphaFoldDB" id="A0A0E9QG13"/>
<name>A0A0E9QG13_ANGAN</name>
<dbReference type="EMBL" id="GBXM01093322">
    <property type="protein sequence ID" value="JAH15255.1"/>
    <property type="molecule type" value="Transcribed_RNA"/>
</dbReference>
<accession>A0A0E9QG13</accession>
<sequence length="31" mass="3515">MYMLYHCERSLDFSLLATATSAMYGGKMPLL</sequence>
<reference evidence="1" key="1">
    <citation type="submission" date="2014-11" db="EMBL/GenBank/DDBJ databases">
        <authorList>
            <person name="Amaro Gonzalez C."/>
        </authorList>
    </citation>
    <scope>NUCLEOTIDE SEQUENCE</scope>
</reference>